<dbReference type="Proteomes" id="UP000266385">
    <property type="component" value="Unassembled WGS sequence"/>
</dbReference>
<evidence type="ECO:0008006" key="5">
    <source>
        <dbReference type="Google" id="ProtNLM"/>
    </source>
</evidence>
<dbReference type="AlphaFoldDB" id="A0A399RRG4"/>
<feature type="chain" id="PRO_5017479098" description="PknH-like extracellular domain-containing protein" evidence="2">
    <location>
        <begin position="27"/>
        <end position="249"/>
    </location>
</feature>
<reference evidence="3 4" key="1">
    <citation type="submission" date="2018-08" db="EMBL/GenBank/DDBJ databases">
        <title>Henriciella mobilis sp. nov., isolated from seawater.</title>
        <authorList>
            <person name="Cheng H."/>
            <person name="Wu Y.-H."/>
            <person name="Xu X.-W."/>
            <person name="Guo L.-L."/>
        </authorList>
    </citation>
    <scope>NUCLEOTIDE SEQUENCE [LARGE SCALE GENOMIC DNA]</scope>
    <source>
        <strain evidence="3 4">JN25</strain>
    </source>
</reference>
<dbReference type="RefSeq" id="WP_119374690.1">
    <property type="nucleotide sequence ID" value="NZ_QWFX01000005.1"/>
</dbReference>
<keyword evidence="2" id="KW-0732">Signal</keyword>
<proteinExistence type="predicted"/>
<keyword evidence="4" id="KW-1185">Reference proteome</keyword>
<comment type="caution">
    <text evidence="3">The sequence shown here is derived from an EMBL/GenBank/DDBJ whole genome shotgun (WGS) entry which is preliminary data.</text>
</comment>
<feature type="signal peptide" evidence="2">
    <location>
        <begin position="1"/>
        <end position="26"/>
    </location>
</feature>
<organism evidence="3 4">
    <name type="scientific">Henriciella mobilis</name>
    <dbReference type="NCBI Taxonomy" id="2305467"/>
    <lineage>
        <taxon>Bacteria</taxon>
        <taxon>Pseudomonadati</taxon>
        <taxon>Pseudomonadota</taxon>
        <taxon>Alphaproteobacteria</taxon>
        <taxon>Hyphomonadales</taxon>
        <taxon>Hyphomonadaceae</taxon>
        <taxon>Henriciella</taxon>
    </lineage>
</organism>
<evidence type="ECO:0000313" key="4">
    <source>
        <dbReference type="Proteomes" id="UP000266385"/>
    </source>
</evidence>
<dbReference type="EMBL" id="QWFX01000005">
    <property type="protein sequence ID" value="RIJ32609.1"/>
    <property type="molecule type" value="Genomic_DNA"/>
</dbReference>
<feature type="region of interest" description="Disordered" evidence="1">
    <location>
        <begin position="28"/>
        <end position="64"/>
    </location>
</feature>
<evidence type="ECO:0000256" key="2">
    <source>
        <dbReference type="SAM" id="SignalP"/>
    </source>
</evidence>
<name>A0A399RRG4_9PROT</name>
<evidence type="ECO:0000313" key="3">
    <source>
        <dbReference type="EMBL" id="RIJ32609.1"/>
    </source>
</evidence>
<protein>
    <recommendedName>
        <fullName evidence="5">PknH-like extracellular domain-containing protein</fullName>
    </recommendedName>
</protein>
<dbReference type="OrthoDB" id="7631456at2"/>
<accession>A0A399RRG4</accession>
<feature type="region of interest" description="Disordered" evidence="1">
    <location>
        <begin position="229"/>
        <end position="249"/>
    </location>
</feature>
<sequence length="249" mass="26031">MIAPVRFPFLAAAMAIGQLPALPALAQAAPTDEQEAPPTTLPFSPTVQSAPPERPTYPQVRQPAPPADPLCTEIGQIIRAGVVASRFASLSAGTAQGSVIGTYPAGNALQSLGADYCTVVVPAADPATASSAYNQVTCQLGLAHSEVPYLNDYRDQRSEIAARLGECPAMAQWTASDPGASPLGAGAVDESLVFSHPDVAVEIVLRATHRQRVGEWPMDYMRSLSLIFRTPNPDRPADGTAPTAPGPRP</sequence>
<evidence type="ECO:0000256" key="1">
    <source>
        <dbReference type="SAM" id="MobiDB-lite"/>
    </source>
</evidence>
<gene>
    <name evidence="3" type="ORF">D1223_01785</name>
</gene>